<dbReference type="Proteomes" id="UP000076927">
    <property type="component" value="Chromosome"/>
</dbReference>
<keyword evidence="1" id="KW-0805">Transcription regulation</keyword>
<dbReference type="EMBL" id="CP011388">
    <property type="protein sequence ID" value="ANE45772.1"/>
    <property type="molecule type" value="Genomic_DNA"/>
</dbReference>
<evidence type="ECO:0000256" key="1">
    <source>
        <dbReference type="ARBA" id="ARBA00023015"/>
    </source>
</evidence>
<accession>A0A172TFN8</accession>
<dbReference type="InterPro" id="IPR003313">
    <property type="entry name" value="AraC-bd"/>
</dbReference>
<dbReference type="SUPFAM" id="SSF51215">
    <property type="entry name" value="Regulatory protein AraC"/>
    <property type="match status" value="1"/>
</dbReference>
<proteinExistence type="predicted"/>
<dbReference type="Pfam" id="PF02311">
    <property type="entry name" value="AraC_binding"/>
    <property type="match status" value="1"/>
</dbReference>
<dbReference type="STRING" id="1178515.SY83_05070"/>
<dbReference type="InterPro" id="IPR018062">
    <property type="entry name" value="HTH_AraC-typ_CS"/>
</dbReference>
<keyword evidence="3" id="KW-0010">Activator</keyword>
<dbReference type="Gene3D" id="2.60.120.280">
    <property type="entry name" value="Regulatory protein AraC"/>
    <property type="match status" value="1"/>
</dbReference>
<evidence type="ECO:0000256" key="3">
    <source>
        <dbReference type="ARBA" id="ARBA00023159"/>
    </source>
</evidence>
<gene>
    <name evidence="6" type="ORF">SY83_05070</name>
</gene>
<dbReference type="InterPro" id="IPR018060">
    <property type="entry name" value="HTH_AraC"/>
</dbReference>
<dbReference type="PATRIC" id="fig|1178515.4.peg.1027"/>
<name>A0A172TFN8_9BACL</name>
<dbReference type="PRINTS" id="PR00032">
    <property type="entry name" value="HTHARAC"/>
</dbReference>
<dbReference type="Gene3D" id="1.10.10.60">
    <property type="entry name" value="Homeodomain-like"/>
    <property type="match status" value="2"/>
</dbReference>
<dbReference type="OrthoDB" id="2237754at2"/>
<dbReference type="PANTHER" id="PTHR46796">
    <property type="entry name" value="HTH-TYPE TRANSCRIPTIONAL ACTIVATOR RHAS-RELATED"/>
    <property type="match status" value="1"/>
</dbReference>
<dbReference type="InterPro" id="IPR050204">
    <property type="entry name" value="AraC_XylS_family_regulators"/>
</dbReference>
<keyword evidence="2" id="KW-0238">DNA-binding</keyword>
<evidence type="ECO:0000313" key="7">
    <source>
        <dbReference type="Proteomes" id="UP000076927"/>
    </source>
</evidence>
<evidence type="ECO:0000256" key="2">
    <source>
        <dbReference type="ARBA" id="ARBA00023125"/>
    </source>
</evidence>
<dbReference type="GO" id="GO:0003700">
    <property type="term" value="F:DNA-binding transcription factor activity"/>
    <property type="evidence" value="ECO:0007669"/>
    <property type="project" value="InterPro"/>
</dbReference>
<dbReference type="PROSITE" id="PS00041">
    <property type="entry name" value="HTH_ARAC_FAMILY_1"/>
    <property type="match status" value="1"/>
</dbReference>
<evidence type="ECO:0000256" key="4">
    <source>
        <dbReference type="ARBA" id="ARBA00023163"/>
    </source>
</evidence>
<keyword evidence="7" id="KW-1185">Reference proteome</keyword>
<dbReference type="InterPro" id="IPR009057">
    <property type="entry name" value="Homeodomain-like_sf"/>
</dbReference>
<organism evidence="6 7">
    <name type="scientific">Paenibacillus swuensis</name>
    <dbReference type="NCBI Taxonomy" id="1178515"/>
    <lineage>
        <taxon>Bacteria</taxon>
        <taxon>Bacillati</taxon>
        <taxon>Bacillota</taxon>
        <taxon>Bacilli</taxon>
        <taxon>Bacillales</taxon>
        <taxon>Paenibacillaceae</taxon>
        <taxon>Paenibacillus</taxon>
    </lineage>
</organism>
<feature type="domain" description="HTH araC/xylS-type" evidence="5">
    <location>
        <begin position="178"/>
        <end position="276"/>
    </location>
</feature>
<evidence type="ECO:0000259" key="5">
    <source>
        <dbReference type="PROSITE" id="PS01124"/>
    </source>
</evidence>
<sequence length="289" mass="33590">MLRMNAHQLLYPNPTPAYLCQIHSLGSQTVEDENYRWDGNSREGGGFIFQYTLAGEGSFTLDNQTLPVRQNQAFLVHVPGNHSYRYDKRTGEPWSFLWIRIEYEQSQPYYEHLLALTGHVFPIQAESEPIRKLKQLCLELNKKKDKYEIALQAYEWMLCFTRWASGDERLPHWPEPYIRVAARIDQQYGEPLSLEELAAEAGLSKHYFCKAFRKLTGLTPMQYLRNKRIEQAAYLLSSTDISIAEIAVQTGFDNTSYFGKVFRSLVGRTPTDYREDRMQALSGRLRVMP</sequence>
<dbReference type="PROSITE" id="PS01124">
    <property type="entry name" value="HTH_ARAC_FAMILY_2"/>
    <property type="match status" value="1"/>
</dbReference>
<dbReference type="Pfam" id="PF12833">
    <property type="entry name" value="HTH_18"/>
    <property type="match status" value="1"/>
</dbReference>
<evidence type="ECO:0000313" key="6">
    <source>
        <dbReference type="EMBL" id="ANE45772.1"/>
    </source>
</evidence>
<keyword evidence="4" id="KW-0804">Transcription</keyword>
<dbReference type="InterPro" id="IPR020449">
    <property type="entry name" value="Tscrpt_reg_AraC-type_HTH"/>
</dbReference>
<dbReference type="AlphaFoldDB" id="A0A172TFN8"/>
<dbReference type="GO" id="GO:0043565">
    <property type="term" value="F:sequence-specific DNA binding"/>
    <property type="evidence" value="ECO:0007669"/>
    <property type="project" value="InterPro"/>
</dbReference>
<dbReference type="KEGG" id="pswu:SY83_05070"/>
<protein>
    <recommendedName>
        <fullName evidence="5">HTH araC/xylS-type domain-containing protein</fullName>
    </recommendedName>
</protein>
<dbReference type="SUPFAM" id="SSF46689">
    <property type="entry name" value="Homeodomain-like"/>
    <property type="match status" value="2"/>
</dbReference>
<dbReference type="SMART" id="SM00342">
    <property type="entry name" value="HTH_ARAC"/>
    <property type="match status" value="1"/>
</dbReference>
<reference evidence="6 7" key="1">
    <citation type="submission" date="2015-01" db="EMBL/GenBank/DDBJ databases">
        <title>Paenibacillus swuensis/DY6/whole genome sequencing.</title>
        <authorList>
            <person name="Kim M.K."/>
            <person name="Srinivasan S."/>
            <person name="Lee J.-J."/>
        </authorList>
    </citation>
    <scope>NUCLEOTIDE SEQUENCE [LARGE SCALE GENOMIC DNA]</scope>
    <source>
        <strain evidence="6 7">DY6</strain>
    </source>
</reference>
<dbReference type="InterPro" id="IPR037923">
    <property type="entry name" value="HTH-like"/>
</dbReference>